<dbReference type="HOGENOM" id="CLU_3021766_0_0_9"/>
<evidence type="ECO:0000313" key="2">
    <source>
        <dbReference type="Proteomes" id="UP000016511"/>
    </source>
</evidence>
<name>U1X346_ANEAE</name>
<sequence length="55" mass="6957">MLYTFICAHRNNRVKIDDYLYIMYKNSLNFLLWRRMSLLAVFFMMKERTRMKLKE</sequence>
<comment type="caution">
    <text evidence="1">The sequence shown here is derived from an EMBL/GenBank/DDBJ whole genome shotgun (WGS) entry which is preliminary data.</text>
</comment>
<protein>
    <submittedName>
        <fullName evidence="1">Uncharacterized protein</fullName>
    </submittedName>
</protein>
<gene>
    <name evidence="1" type="ORF">HMPREF0083_02966</name>
</gene>
<dbReference type="Proteomes" id="UP000016511">
    <property type="component" value="Unassembled WGS sequence"/>
</dbReference>
<organism evidence="1 2">
    <name type="scientific">Aneurinibacillus aneurinilyticus ATCC 12856</name>
    <dbReference type="NCBI Taxonomy" id="649747"/>
    <lineage>
        <taxon>Bacteria</taxon>
        <taxon>Bacillati</taxon>
        <taxon>Bacillota</taxon>
        <taxon>Bacilli</taxon>
        <taxon>Bacillales</taxon>
        <taxon>Paenibacillaceae</taxon>
        <taxon>Aneurinibacillus group</taxon>
        <taxon>Aneurinibacillus</taxon>
    </lineage>
</organism>
<dbReference type="AlphaFoldDB" id="U1X346"/>
<accession>U1X346</accession>
<proteinExistence type="predicted"/>
<dbReference type="STRING" id="649747.HMPREF0083_02966"/>
<keyword evidence="2" id="KW-1185">Reference proteome</keyword>
<dbReference type="EMBL" id="AWSJ01000175">
    <property type="protein sequence ID" value="ERI08973.1"/>
    <property type="molecule type" value="Genomic_DNA"/>
</dbReference>
<reference evidence="1 2" key="1">
    <citation type="submission" date="2013-08" db="EMBL/GenBank/DDBJ databases">
        <authorList>
            <person name="Weinstock G."/>
            <person name="Sodergren E."/>
            <person name="Wylie T."/>
            <person name="Fulton L."/>
            <person name="Fulton R."/>
            <person name="Fronick C."/>
            <person name="O'Laughlin M."/>
            <person name="Godfrey J."/>
            <person name="Miner T."/>
            <person name="Herter B."/>
            <person name="Appelbaum E."/>
            <person name="Cordes M."/>
            <person name="Lek S."/>
            <person name="Wollam A."/>
            <person name="Pepin K.H."/>
            <person name="Palsikar V.B."/>
            <person name="Mitreva M."/>
            <person name="Wilson R.K."/>
        </authorList>
    </citation>
    <scope>NUCLEOTIDE SEQUENCE [LARGE SCALE GENOMIC DNA]</scope>
    <source>
        <strain evidence="1 2">ATCC 12856</strain>
    </source>
</reference>
<evidence type="ECO:0000313" key="1">
    <source>
        <dbReference type="EMBL" id="ERI08973.1"/>
    </source>
</evidence>